<evidence type="ECO:0000313" key="2">
    <source>
        <dbReference type="EMBL" id="KAH3798874.1"/>
    </source>
</evidence>
<reference evidence="2" key="2">
    <citation type="submission" date="2020-11" db="EMBL/GenBank/DDBJ databases">
        <authorList>
            <person name="McCartney M.A."/>
            <person name="Auch B."/>
            <person name="Kono T."/>
            <person name="Mallez S."/>
            <person name="Becker A."/>
            <person name="Gohl D.M."/>
            <person name="Silverstein K.A.T."/>
            <person name="Koren S."/>
            <person name="Bechman K.B."/>
            <person name="Herman A."/>
            <person name="Abrahante J.E."/>
            <person name="Garbe J."/>
        </authorList>
    </citation>
    <scope>NUCLEOTIDE SEQUENCE</scope>
    <source>
        <strain evidence="2">Duluth1</strain>
        <tissue evidence="2">Whole animal</tissue>
    </source>
</reference>
<organism evidence="2 3">
    <name type="scientific">Dreissena polymorpha</name>
    <name type="common">Zebra mussel</name>
    <name type="synonym">Mytilus polymorpha</name>
    <dbReference type="NCBI Taxonomy" id="45954"/>
    <lineage>
        <taxon>Eukaryota</taxon>
        <taxon>Metazoa</taxon>
        <taxon>Spiralia</taxon>
        <taxon>Lophotrochozoa</taxon>
        <taxon>Mollusca</taxon>
        <taxon>Bivalvia</taxon>
        <taxon>Autobranchia</taxon>
        <taxon>Heteroconchia</taxon>
        <taxon>Euheterodonta</taxon>
        <taxon>Imparidentia</taxon>
        <taxon>Neoheterodontei</taxon>
        <taxon>Myida</taxon>
        <taxon>Dreissenoidea</taxon>
        <taxon>Dreissenidae</taxon>
        <taxon>Dreissena</taxon>
    </lineage>
</organism>
<dbReference type="AlphaFoldDB" id="A0A9D4J7D8"/>
<dbReference type="InterPro" id="IPR000436">
    <property type="entry name" value="Sushi_SCR_CCP_dom"/>
</dbReference>
<comment type="caution">
    <text evidence="2">The sequence shown here is derived from an EMBL/GenBank/DDBJ whole genome shotgun (WGS) entry which is preliminary data.</text>
</comment>
<protein>
    <submittedName>
        <fullName evidence="2">Uncharacterized protein</fullName>
    </submittedName>
</protein>
<dbReference type="Gene3D" id="2.10.70.10">
    <property type="entry name" value="Complement Module, domain 1"/>
    <property type="match status" value="1"/>
</dbReference>
<accession>A0A9D4J7D8</accession>
<dbReference type="CDD" id="cd00033">
    <property type="entry name" value="CCP"/>
    <property type="match status" value="1"/>
</dbReference>
<sequence>MRRIGKDWELELRQGMEDAHSCPKPKFPDNMELKVNSTTKLKLLNANGVPFEDNPYFLHGDIITLDCKDGYVLEGTAEREYENNQSYSNSYYNYEERAGILVEGRVNRGHSGSAAERPPIGVTVLNYRSENC</sequence>
<evidence type="ECO:0000313" key="3">
    <source>
        <dbReference type="Proteomes" id="UP000828390"/>
    </source>
</evidence>
<gene>
    <name evidence="2" type="ORF">DPMN_152477</name>
</gene>
<reference evidence="2" key="1">
    <citation type="journal article" date="2019" name="bioRxiv">
        <title>The Genome of the Zebra Mussel, Dreissena polymorpha: A Resource for Invasive Species Research.</title>
        <authorList>
            <person name="McCartney M.A."/>
            <person name="Auch B."/>
            <person name="Kono T."/>
            <person name="Mallez S."/>
            <person name="Zhang Y."/>
            <person name="Obille A."/>
            <person name="Becker A."/>
            <person name="Abrahante J.E."/>
            <person name="Garbe J."/>
            <person name="Badalamenti J.P."/>
            <person name="Herman A."/>
            <person name="Mangelson H."/>
            <person name="Liachko I."/>
            <person name="Sullivan S."/>
            <person name="Sone E.D."/>
            <person name="Koren S."/>
            <person name="Silverstein K.A.T."/>
            <person name="Beckman K.B."/>
            <person name="Gohl D.M."/>
        </authorList>
    </citation>
    <scope>NUCLEOTIDE SEQUENCE</scope>
    <source>
        <strain evidence="2">Duluth1</strain>
        <tissue evidence="2">Whole animal</tissue>
    </source>
</reference>
<dbReference type="EMBL" id="JAIWYP010000007">
    <property type="protein sequence ID" value="KAH3798874.1"/>
    <property type="molecule type" value="Genomic_DNA"/>
</dbReference>
<keyword evidence="3" id="KW-1185">Reference proteome</keyword>
<dbReference type="Proteomes" id="UP000828390">
    <property type="component" value="Unassembled WGS sequence"/>
</dbReference>
<name>A0A9D4J7D8_DREPO</name>
<keyword evidence="1" id="KW-1015">Disulfide bond</keyword>
<proteinExistence type="predicted"/>
<evidence type="ECO:0000256" key="1">
    <source>
        <dbReference type="ARBA" id="ARBA00023157"/>
    </source>
</evidence>